<dbReference type="PROSITE" id="PS50076">
    <property type="entry name" value="DNAJ_2"/>
    <property type="match status" value="1"/>
</dbReference>
<dbReference type="PANTHER" id="PTHR44145:SF3">
    <property type="entry name" value="DNAJ HOMOLOG SUBFAMILY A MEMBER 3, MITOCHONDRIAL"/>
    <property type="match status" value="1"/>
</dbReference>
<dbReference type="OrthoDB" id="9779889at2"/>
<evidence type="ECO:0000313" key="6">
    <source>
        <dbReference type="EMBL" id="AFA46960.1"/>
    </source>
</evidence>
<evidence type="ECO:0000313" key="7">
    <source>
        <dbReference type="Proteomes" id="UP000007177"/>
    </source>
</evidence>
<dbReference type="Pfam" id="PF00226">
    <property type="entry name" value="DnaJ"/>
    <property type="match status" value="1"/>
</dbReference>
<dbReference type="GO" id="GO:0007005">
    <property type="term" value="P:mitochondrion organization"/>
    <property type="evidence" value="ECO:0007669"/>
    <property type="project" value="TreeGrafter"/>
</dbReference>
<feature type="transmembrane region" description="Helical" evidence="4">
    <location>
        <begin position="208"/>
        <end position="234"/>
    </location>
</feature>
<dbReference type="EMBL" id="CP002987">
    <property type="protein sequence ID" value="AFA46960.1"/>
    <property type="molecule type" value="Genomic_DNA"/>
</dbReference>
<dbReference type="InterPro" id="IPR011990">
    <property type="entry name" value="TPR-like_helical_dom_sf"/>
</dbReference>
<evidence type="ECO:0000256" key="4">
    <source>
        <dbReference type="SAM" id="Phobius"/>
    </source>
</evidence>
<dbReference type="Pfam" id="PF14559">
    <property type="entry name" value="TPR_19"/>
    <property type="match status" value="1"/>
</dbReference>
<keyword evidence="3" id="KW-0802">TPR repeat</keyword>
<dbReference type="GO" id="GO:0006260">
    <property type="term" value="P:DNA replication"/>
    <property type="evidence" value="ECO:0007669"/>
    <property type="project" value="UniProtKB-KW"/>
</dbReference>
<organism evidence="6 7">
    <name type="scientific">Acetobacterium woodii (strain ATCC 29683 / DSM 1030 / JCM 2381 / KCTC 1655 / WB1)</name>
    <dbReference type="NCBI Taxonomy" id="931626"/>
    <lineage>
        <taxon>Bacteria</taxon>
        <taxon>Bacillati</taxon>
        <taxon>Bacillota</taxon>
        <taxon>Clostridia</taxon>
        <taxon>Eubacteriales</taxon>
        <taxon>Eubacteriaceae</taxon>
        <taxon>Acetobacterium</taxon>
    </lineage>
</organism>
<dbReference type="PANTHER" id="PTHR44145">
    <property type="entry name" value="DNAJ HOMOLOG SUBFAMILY A MEMBER 3, MITOCHONDRIAL"/>
    <property type="match status" value="1"/>
</dbReference>
<evidence type="ECO:0000256" key="2">
    <source>
        <dbReference type="ARBA" id="ARBA00023186"/>
    </source>
</evidence>
<dbReference type="HOGENOM" id="CLU_083841_0_0_9"/>
<dbReference type="Proteomes" id="UP000007177">
    <property type="component" value="Chromosome"/>
</dbReference>
<name>H6LFL5_ACEWD</name>
<feature type="domain" description="J" evidence="5">
    <location>
        <begin position="4"/>
        <end position="70"/>
    </location>
</feature>
<evidence type="ECO:0000259" key="5">
    <source>
        <dbReference type="PROSITE" id="PS50076"/>
    </source>
</evidence>
<dbReference type="CDD" id="cd06257">
    <property type="entry name" value="DnaJ"/>
    <property type="match status" value="1"/>
</dbReference>
<keyword evidence="4" id="KW-1133">Transmembrane helix</keyword>
<dbReference type="InterPro" id="IPR019734">
    <property type="entry name" value="TPR_rpt"/>
</dbReference>
<dbReference type="Gene3D" id="1.25.40.10">
    <property type="entry name" value="Tetratricopeptide repeat domain"/>
    <property type="match status" value="1"/>
</dbReference>
<keyword evidence="2" id="KW-0143">Chaperone</keyword>
<reference evidence="7" key="1">
    <citation type="submission" date="2011-07" db="EMBL/GenBank/DDBJ databases">
        <title>Complete genome sequence of Acetobacterium woodii.</title>
        <authorList>
            <person name="Poehlein A."/>
            <person name="Schmidt S."/>
            <person name="Kaster A.-K."/>
            <person name="Goenrich M."/>
            <person name="Vollmers J."/>
            <person name="Thuermer A."/>
            <person name="Gottschalk G."/>
            <person name="Thauer R.K."/>
            <person name="Daniel R."/>
            <person name="Mueller V."/>
        </authorList>
    </citation>
    <scope>NUCLEOTIDE SEQUENCE [LARGE SCALE GENOMIC DNA]</scope>
    <source>
        <strain evidence="7">ATCC 29683 / DSM 1030 / JCM 2381 / KCTC 1655 / WB1</strain>
    </source>
</reference>
<dbReference type="PRINTS" id="PR00625">
    <property type="entry name" value="JDOMAIN"/>
</dbReference>
<dbReference type="InterPro" id="IPR036869">
    <property type="entry name" value="J_dom_sf"/>
</dbReference>
<keyword evidence="6" id="KW-0346">Stress response</keyword>
<dbReference type="SUPFAM" id="SSF46565">
    <property type="entry name" value="Chaperone J-domain"/>
    <property type="match status" value="1"/>
</dbReference>
<keyword evidence="1" id="KW-0235">DNA replication</keyword>
<keyword evidence="7" id="KW-1185">Reference proteome</keyword>
<dbReference type="PROSITE" id="PS50005">
    <property type="entry name" value="TPR"/>
    <property type="match status" value="1"/>
</dbReference>
<dbReference type="Gene3D" id="1.10.287.110">
    <property type="entry name" value="DnaJ domain"/>
    <property type="match status" value="1"/>
</dbReference>
<dbReference type="AlphaFoldDB" id="H6LFL5"/>
<reference evidence="6 7" key="2">
    <citation type="journal article" date="2012" name="PLoS ONE">
        <title>An ancient pathway combining carbon dioxide fixation with the generation and utilization of a sodium ion gradient for ATP synthesis.</title>
        <authorList>
            <person name="Poehlein A."/>
            <person name="Schmidt S."/>
            <person name="Kaster A.K."/>
            <person name="Goenrich M."/>
            <person name="Vollmers J."/>
            <person name="Thurmer A."/>
            <person name="Bertsch J."/>
            <person name="Schuchmann K."/>
            <person name="Voigt B."/>
            <person name="Hecker M."/>
            <person name="Daniel R."/>
            <person name="Thauer R.K."/>
            <person name="Gottschalk G."/>
            <person name="Muller V."/>
        </authorList>
    </citation>
    <scope>NUCLEOTIDE SEQUENCE [LARGE SCALE GENOMIC DNA]</scope>
    <source>
        <strain evidence="7">ATCC 29683 / DSM 1030 / JCM 2381 / KCTC 1655 / WB1</strain>
    </source>
</reference>
<protein>
    <submittedName>
        <fullName evidence="6">Molecular chaperone heat shock protein Hsp40</fullName>
    </submittedName>
</protein>
<dbReference type="KEGG" id="awo:Awo_c01510"/>
<dbReference type="RefSeq" id="WP_014354564.1">
    <property type="nucleotide sequence ID" value="NC_016894.1"/>
</dbReference>
<dbReference type="STRING" id="931626.Awo_c01510"/>
<accession>H6LFL5</accession>
<dbReference type="SMART" id="SM00271">
    <property type="entry name" value="DnaJ"/>
    <property type="match status" value="1"/>
</dbReference>
<proteinExistence type="predicted"/>
<dbReference type="InterPro" id="IPR051938">
    <property type="entry name" value="Apopto_cytoskel_mod"/>
</dbReference>
<keyword evidence="4" id="KW-0812">Transmembrane</keyword>
<evidence type="ECO:0000256" key="1">
    <source>
        <dbReference type="ARBA" id="ARBA00022705"/>
    </source>
</evidence>
<evidence type="ECO:0000256" key="3">
    <source>
        <dbReference type="PROSITE-ProRule" id="PRU00339"/>
    </source>
</evidence>
<dbReference type="eggNOG" id="COG0484">
    <property type="taxonomic scope" value="Bacteria"/>
</dbReference>
<sequence>MNLDPYTLLGVAHDASDETVTKAYKQLAKKYHPDLNPGNQDAAQKMSEINAAYDLIKSGKANEAYRNAYGTKVNNPRPAYQGSAYDPFAGSYRQTSSSNDPFEGFDPFEWIFGAYANRRRQNSFETVINDINRGDYEAALATLNNMSNHNAKWHYLSGIVHYGMGNREEAVNHAKMAVEMEPDNDEYQSVLLQIQKAKRGFGRRSSSFSLVGTIVKLFLGFYAIQFLFSVFGLMF</sequence>
<feature type="repeat" description="TPR" evidence="3">
    <location>
        <begin position="151"/>
        <end position="184"/>
    </location>
</feature>
<dbReference type="InterPro" id="IPR001623">
    <property type="entry name" value="DnaJ_domain"/>
</dbReference>
<dbReference type="SUPFAM" id="SSF48452">
    <property type="entry name" value="TPR-like"/>
    <property type="match status" value="1"/>
</dbReference>
<keyword evidence="4" id="KW-0472">Membrane</keyword>
<gene>
    <name evidence="6" type="primary">dnaJ1</name>
    <name evidence="6" type="ordered locus">Awo_c01510</name>
</gene>